<keyword evidence="4" id="KW-1185">Reference proteome</keyword>
<dbReference type="EMBL" id="NQJF01000006">
    <property type="protein sequence ID" value="OYD24736.1"/>
    <property type="molecule type" value="Genomic_DNA"/>
</dbReference>
<gene>
    <name evidence="1" type="ORF">B6S09_08935</name>
    <name evidence="2" type="ORF">LY04_01736</name>
</gene>
<evidence type="ECO:0000313" key="4">
    <source>
        <dbReference type="Proteomes" id="UP000295058"/>
    </source>
</evidence>
<comment type="caution">
    <text evidence="1">The sequence shown here is derived from an EMBL/GenBank/DDBJ whole genome shotgun (WGS) entry which is preliminary data.</text>
</comment>
<name>A0A235CJW0_9GAMM</name>
<dbReference type="EMBL" id="SODO01000005">
    <property type="protein sequence ID" value="TDW59485.1"/>
    <property type="molecule type" value="Genomic_DNA"/>
</dbReference>
<dbReference type="Proteomes" id="UP000295058">
    <property type="component" value="Unassembled WGS sequence"/>
</dbReference>
<proteinExistence type="predicted"/>
<evidence type="ECO:0000313" key="3">
    <source>
        <dbReference type="Proteomes" id="UP000243640"/>
    </source>
</evidence>
<evidence type="ECO:0000313" key="2">
    <source>
        <dbReference type="EMBL" id="TDW59485.1"/>
    </source>
</evidence>
<organism evidence="1 3">
    <name type="scientific">Oceanimonas baumannii</name>
    <dbReference type="NCBI Taxonomy" id="129578"/>
    <lineage>
        <taxon>Bacteria</taxon>
        <taxon>Pseudomonadati</taxon>
        <taxon>Pseudomonadota</taxon>
        <taxon>Gammaproteobacteria</taxon>
        <taxon>Aeromonadales</taxon>
        <taxon>Aeromonadaceae</taxon>
        <taxon>Oceanimonas</taxon>
    </lineage>
</organism>
<reference evidence="1 3" key="1">
    <citation type="submission" date="2017-08" db="EMBL/GenBank/DDBJ databases">
        <title>Draft Genome Sequence of the Marine Bacterium Oceanimonas baumannii ATCC 700832.</title>
        <authorList>
            <person name="Mcclelland W.D."/>
            <person name="Brennan M.A."/>
            <person name="Trachtenberg A.M."/>
            <person name="Maclea K.S."/>
        </authorList>
    </citation>
    <scope>NUCLEOTIDE SEQUENCE [LARGE SCALE GENOMIC DNA]</scope>
    <source>
        <strain evidence="1 3">ATCC 700832</strain>
    </source>
</reference>
<evidence type="ECO:0000313" key="1">
    <source>
        <dbReference type="EMBL" id="OYD24736.1"/>
    </source>
</evidence>
<dbReference type="AlphaFoldDB" id="A0A235CJW0"/>
<evidence type="ECO:0008006" key="5">
    <source>
        <dbReference type="Google" id="ProtNLM"/>
    </source>
</evidence>
<protein>
    <recommendedName>
        <fullName evidence="5">Type 4 fimbrial biogenesis protein PilX N-terminal domain-containing protein</fullName>
    </recommendedName>
</protein>
<reference evidence="2 4" key="2">
    <citation type="submission" date="2019-03" db="EMBL/GenBank/DDBJ databases">
        <title>Genomic Encyclopedia of Archaeal and Bacterial Type Strains, Phase II (KMG-II): from individual species to whole genera.</title>
        <authorList>
            <person name="Goeker M."/>
        </authorList>
    </citation>
    <scope>NUCLEOTIDE SEQUENCE [LARGE SCALE GENOMIC DNA]</scope>
    <source>
        <strain evidence="2 4">DSM 15594</strain>
    </source>
</reference>
<sequence>MATNRQKGFATLVITLVLVSMLVAVSVFMGKVLISDKRITLNEIEYRVALAAAEKGIAEAMAQLEVNPAASSAAGTLVTSSATASYTVTMTPGVPISAAWQLESVATLANGSNTTVSVQVAERKILNEQNVKRAVPLMLAGNLPTSGNITIVAHPNGGGPGIPVSIWSKGAATLSGNAKTCSLQAYQDGCSESNAYSTTVNVGEDIVTHDVDNFPGNLVEYLFGVPDTSTGWGYIESSATAVLTSCSGAAINDGGFYIIKGVPTCIIDSSLGVSEPVVIVLKDSNLTINGNHSIYGVLFAYDSDLSGASNFSIKVNGNARFYGAMMSNYNTVDLPTGNYGAIYDPDVISRLTASEADNSFTNLNIIPGSWKDW</sequence>
<dbReference type="Proteomes" id="UP000243640">
    <property type="component" value="Unassembled WGS sequence"/>
</dbReference>
<accession>A0A235CJW0</accession>